<dbReference type="InterPro" id="IPR001128">
    <property type="entry name" value="Cyt_P450"/>
</dbReference>
<dbReference type="GO" id="GO:0005506">
    <property type="term" value="F:iron ion binding"/>
    <property type="evidence" value="ECO:0007669"/>
    <property type="project" value="InterPro"/>
</dbReference>
<proteinExistence type="inferred from homology"/>
<dbReference type="Pfam" id="PF00067">
    <property type="entry name" value="p450"/>
    <property type="match status" value="1"/>
</dbReference>
<feature type="binding site" description="axial binding residue" evidence="3">
    <location>
        <position position="369"/>
    </location>
    <ligand>
        <name>heme</name>
        <dbReference type="ChEBI" id="CHEBI:30413"/>
    </ligand>
    <ligandPart>
        <name>Fe</name>
        <dbReference type="ChEBI" id="CHEBI:18248"/>
    </ligandPart>
</feature>
<keyword evidence="3 4" id="KW-0479">Metal-binding</keyword>
<evidence type="ECO:0000256" key="1">
    <source>
        <dbReference type="ARBA" id="ARBA00001971"/>
    </source>
</evidence>
<dbReference type="PANTHER" id="PTHR24305">
    <property type="entry name" value="CYTOCHROME P450"/>
    <property type="match status" value="1"/>
</dbReference>
<dbReference type="PROSITE" id="PS00086">
    <property type="entry name" value="CYTOCHROME_P450"/>
    <property type="match status" value="1"/>
</dbReference>
<dbReference type="GO" id="GO:0004497">
    <property type="term" value="F:monooxygenase activity"/>
    <property type="evidence" value="ECO:0007669"/>
    <property type="project" value="UniProtKB-KW"/>
</dbReference>
<dbReference type="InterPro" id="IPR050121">
    <property type="entry name" value="Cytochrome_P450_monoxygenase"/>
</dbReference>
<dbReference type="CDD" id="cd11053">
    <property type="entry name" value="CYP110-like"/>
    <property type="match status" value="1"/>
</dbReference>
<comment type="similarity">
    <text evidence="2 4">Belongs to the cytochrome P450 family.</text>
</comment>
<reference evidence="5" key="1">
    <citation type="journal article" date="2020" name="mSystems">
        <title>Genome- and Community-Level Interaction Insights into Carbon Utilization and Element Cycling Functions of Hydrothermarchaeota in Hydrothermal Sediment.</title>
        <authorList>
            <person name="Zhou Z."/>
            <person name="Liu Y."/>
            <person name="Xu W."/>
            <person name="Pan J."/>
            <person name="Luo Z.H."/>
            <person name="Li M."/>
        </authorList>
    </citation>
    <scope>NUCLEOTIDE SEQUENCE [LARGE SCALE GENOMIC DNA]</scope>
    <source>
        <strain evidence="5">SpSt-418</strain>
    </source>
</reference>
<dbReference type="InterPro" id="IPR002401">
    <property type="entry name" value="Cyt_P450_E_grp-I"/>
</dbReference>
<evidence type="ECO:0000256" key="3">
    <source>
        <dbReference type="PIRSR" id="PIRSR602401-1"/>
    </source>
</evidence>
<dbReference type="SUPFAM" id="SSF48264">
    <property type="entry name" value="Cytochrome P450"/>
    <property type="match status" value="1"/>
</dbReference>
<keyword evidence="3 4" id="KW-0408">Iron</keyword>
<dbReference type="Gene3D" id="1.10.630.10">
    <property type="entry name" value="Cytochrome P450"/>
    <property type="match status" value="1"/>
</dbReference>
<comment type="cofactor">
    <cofactor evidence="1 3">
        <name>heme</name>
        <dbReference type="ChEBI" id="CHEBI:30413"/>
    </cofactor>
</comment>
<dbReference type="EMBL" id="DSRU01000085">
    <property type="protein sequence ID" value="HFM97495.1"/>
    <property type="molecule type" value="Genomic_DNA"/>
</dbReference>
<evidence type="ECO:0000256" key="2">
    <source>
        <dbReference type="ARBA" id="ARBA00010617"/>
    </source>
</evidence>
<dbReference type="PRINTS" id="PR00385">
    <property type="entry name" value="P450"/>
</dbReference>
<dbReference type="PANTHER" id="PTHR24305:SF166">
    <property type="entry name" value="CYTOCHROME P450 12A4, MITOCHONDRIAL-RELATED"/>
    <property type="match status" value="1"/>
</dbReference>
<accession>A0A7C3PE54</accession>
<keyword evidence="4" id="KW-0503">Monooxygenase</keyword>
<dbReference type="GO" id="GO:0020037">
    <property type="term" value="F:heme binding"/>
    <property type="evidence" value="ECO:0007669"/>
    <property type="project" value="InterPro"/>
</dbReference>
<dbReference type="InterPro" id="IPR036396">
    <property type="entry name" value="Cyt_P450_sf"/>
</dbReference>
<organism evidence="5">
    <name type="scientific">Oscillatoriales cyanobacterium SpSt-418</name>
    <dbReference type="NCBI Taxonomy" id="2282169"/>
    <lineage>
        <taxon>Bacteria</taxon>
        <taxon>Bacillati</taxon>
        <taxon>Cyanobacteriota</taxon>
        <taxon>Cyanophyceae</taxon>
        <taxon>Oscillatoriophycideae</taxon>
        <taxon>Oscillatoriales</taxon>
    </lineage>
</organism>
<dbReference type="InterPro" id="IPR017972">
    <property type="entry name" value="Cyt_P450_CS"/>
</dbReference>
<evidence type="ECO:0000313" key="5">
    <source>
        <dbReference type="EMBL" id="HFM97495.1"/>
    </source>
</evidence>
<keyword evidence="3 4" id="KW-0349">Heme</keyword>
<dbReference type="AlphaFoldDB" id="A0A7C3PE54"/>
<keyword evidence="4" id="KW-0560">Oxidoreductase</keyword>
<comment type="caution">
    <text evidence="5">The sequence shown here is derived from an EMBL/GenBank/DDBJ whole genome shotgun (WGS) entry which is preliminary data.</text>
</comment>
<dbReference type="PRINTS" id="PR00463">
    <property type="entry name" value="EP450I"/>
</dbReference>
<name>A0A7C3PE54_9CYAN</name>
<protein>
    <submittedName>
        <fullName evidence="5">Cytochrome P450</fullName>
    </submittedName>
</protein>
<evidence type="ECO:0000256" key="4">
    <source>
        <dbReference type="RuleBase" id="RU000461"/>
    </source>
</evidence>
<dbReference type="GO" id="GO:0016705">
    <property type="term" value="F:oxidoreductase activity, acting on paired donors, with incorporation or reduction of molecular oxygen"/>
    <property type="evidence" value="ECO:0007669"/>
    <property type="project" value="InterPro"/>
</dbReference>
<sequence length="433" mass="49473">MAFFDACLERYGPIFTTRVLGWNSPPVVFFGNSEAIAEIFTTQADRFSLGKVTHPFRPLVGDLSLIMQEGAKHQRQRQLLMPPLHGDRMKAYGETICSITRSVIRNWQPGDVLTIRHAASEISLQIILRVVFGLNPGERYNRLYKELMELLEAITSPLYSSQFFFPVLQKDLGARSPWGAFLKRRQEIDALIYAEIGDRRQHLDPGREDVLTLLLQAQDEAGEFMSDEELHDQLMTLLLLGHETTASALSWAFYWIHQDAEVEDKLRFELARTSKPEAIAQLPWLTAVCKESLRVYPIALIAQPRVVCESVTIGDYSFDPGAVLIPCIYTAHRQSKTYPEPQQFRPERFLERRFSPYEYLPFGGGARSCIGAAFSLYEMKLVLATILQHYTFTLATKGKIKPQRRGVTFVPSDNFFLRVKDQVVNRRDADSLF</sequence>
<gene>
    <name evidence="5" type="ORF">ENR64_06950</name>
</gene>